<reference evidence="6" key="1">
    <citation type="journal article" date="2021" name="PeerJ">
        <title>Extensive microbial diversity within the chicken gut microbiome revealed by metagenomics and culture.</title>
        <authorList>
            <person name="Gilroy R."/>
            <person name="Ravi A."/>
            <person name="Getino M."/>
            <person name="Pursley I."/>
            <person name="Horton D.L."/>
            <person name="Alikhan N.F."/>
            <person name="Baker D."/>
            <person name="Gharbi K."/>
            <person name="Hall N."/>
            <person name="Watson M."/>
            <person name="Adriaenssens E.M."/>
            <person name="Foster-Nyarko E."/>
            <person name="Jarju S."/>
            <person name="Secka A."/>
            <person name="Antonio M."/>
            <person name="Oren A."/>
            <person name="Chaudhuri R.R."/>
            <person name="La Ragione R."/>
            <person name="Hildebrand F."/>
            <person name="Pallen M.J."/>
        </authorList>
    </citation>
    <scope>NUCLEOTIDE SEQUENCE</scope>
    <source>
        <strain evidence="6">ChiGjej2B2-7701</strain>
    </source>
</reference>
<evidence type="ECO:0000259" key="5">
    <source>
        <dbReference type="PROSITE" id="PS50893"/>
    </source>
</evidence>
<dbReference type="GO" id="GO:0055085">
    <property type="term" value="P:transmembrane transport"/>
    <property type="evidence" value="ECO:0007669"/>
    <property type="project" value="UniProtKB-ARBA"/>
</dbReference>
<dbReference type="Proteomes" id="UP000746751">
    <property type="component" value="Unassembled WGS sequence"/>
</dbReference>
<keyword evidence="3" id="KW-0547">Nucleotide-binding</keyword>
<protein>
    <submittedName>
        <fullName evidence="6">ATP-binding cassette domain-containing protein</fullName>
    </submittedName>
</protein>
<dbReference type="InterPro" id="IPR003439">
    <property type="entry name" value="ABC_transporter-like_ATP-bd"/>
</dbReference>
<dbReference type="PROSITE" id="PS00211">
    <property type="entry name" value="ABC_TRANSPORTER_1"/>
    <property type="match status" value="1"/>
</dbReference>
<comment type="caution">
    <text evidence="6">The sequence shown here is derived from an EMBL/GenBank/DDBJ whole genome shotgun (WGS) entry which is preliminary data.</text>
</comment>
<feature type="domain" description="ABC transporter" evidence="5">
    <location>
        <begin position="3"/>
        <end position="225"/>
    </location>
</feature>
<keyword evidence="2" id="KW-0813">Transport</keyword>
<dbReference type="Gene3D" id="3.40.50.300">
    <property type="entry name" value="P-loop containing nucleotide triphosphate hydrolases"/>
    <property type="match status" value="1"/>
</dbReference>
<evidence type="ECO:0000256" key="2">
    <source>
        <dbReference type="ARBA" id="ARBA00022448"/>
    </source>
</evidence>
<evidence type="ECO:0000313" key="7">
    <source>
        <dbReference type="Proteomes" id="UP000746751"/>
    </source>
</evidence>
<dbReference type="PANTHER" id="PTHR43776:SF7">
    <property type="entry name" value="D,D-DIPEPTIDE TRANSPORT ATP-BINDING PROTEIN DDPF-RELATED"/>
    <property type="match status" value="1"/>
</dbReference>
<organism evidence="6 7">
    <name type="scientific">Collinsella ihumii</name>
    <dbReference type="NCBI Taxonomy" id="1720204"/>
    <lineage>
        <taxon>Bacteria</taxon>
        <taxon>Bacillati</taxon>
        <taxon>Actinomycetota</taxon>
        <taxon>Coriobacteriia</taxon>
        <taxon>Coriobacteriales</taxon>
        <taxon>Coriobacteriaceae</taxon>
        <taxon>Collinsella</taxon>
    </lineage>
</organism>
<dbReference type="PROSITE" id="PS50893">
    <property type="entry name" value="ABC_TRANSPORTER_2"/>
    <property type="match status" value="1"/>
</dbReference>
<proteinExistence type="inferred from homology"/>
<dbReference type="GO" id="GO:0005524">
    <property type="term" value="F:ATP binding"/>
    <property type="evidence" value="ECO:0007669"/>
    <property type="project" value="UniProtKB-KW"/>
</dbReference>
<dbReference type="AlphaFoldDB" id="A0A921LQE1"/>
<name>A0A921LQE1_9ACTN</name>
<sequence length="226" mass="24729">MTLEARNISFSYPCGRSLYRDWSLSVEPVERVALCAPSGAGKTTLCRILAGYLTPLSGEVLVDGEPVASGRMRGPRPVQLIWQHPEQAFDPRMRMGRSLAEGACARSVDGAVRAARDEGLMDAFGIRDEWLSRLPHELSGGELMRFCIARALLAHPRYLICDEMSAMLDAVTQAEVWRALLALAEEREMGIVMVSHAPALLDRIATMRVSVGLDVEAPDARASHAV</sequence>
<dbReference type="PANTHER" id="PTHR43776">
    <property type="entry name" value="TRANSPORT ATP-BINDING PROTEIN"/>
    <property type="match status" value="1"/>
</dbReference>
<evidence type="ECO:0000313" key="6">
    <source>
        <dbReference type="EMBL" id="HJG29859.1"/>
    </source>
</evidence>
<dbReference type="GO" id="GO:0016887">
    <property type="term" value="F:ATP hydrolysis activity"/>
    <property type="evidence" value="ECO:0007669"/>
    <property type="project" value="InterPro"/>
</dbReference>
<dbReference type="InterPro" id="IPR027417">
    <property type="entry name" value="P-loop_NTPase"/>
</dbReference>
<evidence type="ECO:0000256" key="3">
    <source>
        <dbReference type="ARBA" id="ARBA00022741"/>
    </source>
</evidence>
<accession>A0A921LQE1</accession>
<keyword evidence="4 6" id="KW-0067">ATP-binding</keyword>
<comment type="similarity">
    <text evidence="1">Belongs to the ABC transporter superfamily.</text>
</comment>
<dbReference type="SMART" id="SM00382">
    <property type="entry name" value="AAA"/>
    <property type="match status" value="1"/>
</dbReference>
<dbReference type="InterPro" id="IPR050319">
    <property type="entry name" value="ABC_transp_ATP-bind"/>
</dbReference>
<evidence type="ECO:0000256" key="1">
    <source>
        <dbReference type="ARBA" id="ARBA00005417"/>
    </source>
</evidence>
<dbReference type="InterPro" id="IPR003593">
    <property type="entry name" value="AAA+_ATPase"/>
</dbReference>
<reference evidence="6" key="2">
    <citation type="submission" date="2021-09" db="EMBL/GenBank/DDBJ databases">
        <authorList>
            <person name="Gilroy R."/>
        </authorList>
    </citation>
    <scope>NUCLEOTIDE SEQUENCE</scope>
    <source>
        <strain evidence="6">ChiGjej2B2-7701</strain>
    </source>
</reference>
<dbReference type="Pfam" id="PF00005">
    <property type="entry name" value="ABC_tran"/>
    <property type="match status" value="1"/>
</dbReference>
<gene>
    <name evidence="6" type="ORF">K8U80_00490</name>
</gene>
<dbReference type="EMBL" id="DYVF01000003">
    <property type="protein sequence ID" value="HJG29859.1"/>
    <property type="molecule type" value="Genomic_DNA"/>
</dbReference>
<dbReference type="SUPFAM" id="SSF52540">
    <property type="entry name" value="P-loop containing nucleoside triphosphate hydrolases"/>
    <property type="match status" value="1"/>
</dbReference>
<dbReference type="InterPro" id="IPR017871">
    <property type="entry name" value="ABC_transporter-like_CS"/>
</dbReference>
<evidence type="ECO:0000256" key="4">
    <source>
        <dbReference type="ARBA" id="ARBA00022840"/>
    </source>
</evidence>